<dbReference type="EMBL" id="VIWP01000018">
    <property type="protein sequence ID" value="TWF43882.1"/>
    <property type="molecule type" value="Genomic_DNA"/>
</dbReference>
<protein>
    <submittedName>
        <fullName evidence="5">NAD(P)-dependent dehydrogenase (Short-subunit alcohol dehydrogenase family)</fullName>
    </submittedName>
</protein>
<feature type="domain" description="Ketoreductase" evidence="4">
    <location>
        <begin position="25"/>
        <end position="162"/>
    </location>
</feature>
<keyword evidence="2" id="KW-0560">Oxidoreductase</keyword>
<dbReference type="PANTHER" id="PTHR24320">
    <property type="entry name" value="RETINOL DEHYDROGENASE"/>
    <property type="match status" value="1"/>
</dbReference>
<dbReference type="Gene3D" id="3.40.50.720">
    <property type="entry name" value="NAD(P)-binding Rossmann-like Domain"/>
    <property type="match status" value="1"/>
</dbReference>
<proteinExistence type="inferred from homology"/>
<dbReference type="GO" id="GO:0016491">
    <property type="term" value="F:oxidoreductase activity"/>
    <property type="evidence" value="ECO:0007669"/>
    <property type="project" value="UniProtKB-KW"/>
</dbReference>
<name>A0A561Q0J6_9HYPH</name>
<reference evidence="5 6" key="1">
    <citation type="submission" date="2019-06" db="EMBL/GenBank/DDBJ databases">
        <title>Sorghum-associated microbial communities from plants grown in Nebraska, USA.</title>
        <authorList>
            <person name="Schachtman D."/>
        </authorList>
    </citation>
    <scope>NUCLEOTIDE SEQUENCE [LARGE SCALE GENOMIC DNA]</scope>
    <source>
        <strain evidence="5 6">1225</strain>
    </source>
</reference>
<dbReference type="CDD" id="cd05327">
    <property type="entry name" value="retinol-DH_like_SDR_c_like"/>
    <property type="match status" value="1"/>
</dbReference>
<dbReference type="PRINTS" id="PR00080">
    <property type="entry name" value="SDRFAMILY"/>
</dbReference>
<evidence type="ECO:0000313" key="5">
    <source>
        <dbReference type="EMBL" id="TWF43882.1"/>
    </source>
</evidence>
<dbReference type="InterPro" id="IPR036291">
    <property type="entry name" value="NAD(P)-bd_dom_sf"/>
</dbReference>
<organism evidence="5 6">
    <name type="scientific">Neorhizobium alkalisoli</name>
    <dbReference type="NCBI Taxonomy" id="528178"/>
    <lineage>
        <taxon>Bacteria</taxon>
        <taxon>Pseudomonadati</taxon>
        <taxon>Pseudomonadota</taxon>
        <taxon>Alphaproteobacteria</taxon>
        <taxon>Hyphomicrobiales</taxon>
        <taxon>Rhizobiaceae</taxon>
        <taxon>Rhizobium/Agrobacterium group</taxon>
        <taxon>Neorhizobium</taxon>
    </lineage>
</organism>
<dbReference type="SMART" id="SM00822">
    <property type="entry name" value="PKS_KR"/>
    <property type="match status" value="1"/>
</dbReference>
<dbReference type="AlphaFoldDB" id="A0A561Q0J6"/>
<dbReference type="PANTHER" id="PTHR24320:SF148">
    <property type="entry name" value="NAD(P)-BINDING ROSSMANN-FOLD SUPERFAMILY PROTEIN"/>
    <property type="match status" value="1"/>
</dbReference>
<dbReference type="Pfam" id="PF00106">
    <property type="entry name" value="adh_short"/>
    <property type="match status" value="1"/>
</dbReference>
<dbReference type="PRINTS" id="PR00081">
    <property type="entry name" value="GDHRDH"/>
</dbReference>
<gene>
    <name evidence="5" type="ORF">FHW37_11834</name>
</gene>
<dbReference type="SUPFAM" id="SSF51735">
    <property type="entry name" value="NAD(P)-binding Rossmann-fold domains"/>
    <property type="match status" value="1"/>
</dbReference>
<dbReference type="RefSeq" id="WP_145643569.1">
    <property type="nucleotide sequence ID" value="NZ_VIWP01000018.1"/>
</dbReference>
<evidence type="ECO:0000256" key="2">
    <source>
        <dbReference type="ARBA" id="ARBA00023002"/>
    </source>
</evidence>
<evidence type="ECO:0000259" key="4">
    <source>
        <dbReference type="SMART" id="SM00822"/>
    </source>
</evidence>
<dbReference type="InterPro" id="IPR002347">
    <property type="entry name" value="SDR_fam"/>
</dbReference>
<dbReference type="Proteomes" id="UP000320653">
    <property type="component" value="Unassembled WGS sequence"/>
</dbReference>
<comment type="similarity">
    <text evidence="1 3">Belongs to the short-chain dehydrogenases/reductases (SDR) family.</text>
</comment>
<evidence type="ECO:0000313" key="6">
    <source>
        <dbReference type="Proteomes" id="UP000320653"/>
    </source>
</evidence>
<dbReference type="InterPro" id="IPR057326">
    <property type="entry name" value="KR_dom"/>
</dbReference>
<keyword evidence="6" id="KW-1185">Reference proteome</keyword>
<accession>A0A561Q0J6</accession>
<evidence type="ECO:0000256" key="1">
    <source>
        <dbReference type="ARBA" id="ARBA00006484"/>
    </source>
</evidence>
<sequence>MSADIPFGFASTASEVLEGVDLSGKNIIVTGGAGGIGLETTRALAAAGASVTIAARRPDDARAVADRIASEITKGSVSVRQLDVADLSSVRAFVDGWDNKLDVLVNNAGVMAIPELQRTPEGREMQFATNYLGHFALALGLRPYLAKANGARVISVASVGSLFAPVFWDDPDFRFIPYDPLLGYGQSKTACILMSVGITRKWASDGITSNALNPGAIATNLQKHTGGLRTPEHLRKTTEQGASTTVLLAASPLVEGRSGEYYDDCQKAPVVGERGNGPFKGVARYAIDEGNAERLWGMAETMLGVKG</sequence>
<evidence type="ECO:0000256" key="3">
    <source>
        <dbReference type="RuleBase" id="RU000363"/>
    </source>
</evidence>
<dbReference type="OrthoDB" id="109589at2"/>
<comment type="caution">
    <text evidence="5">The sequence shown here is derived from an EMBL/GenBank/DDBJ whole genome shotgun (WGS) entry which is preliminary data.</text>
</comment>